<organism evidence="2 3">
    <name type="scientific">Bordetella pseudohinzii</name>
    <dbReference type="NCBI Taxonomy" id="1331258"/>
    <lineage>
        <taxon>Bacteria</taxon>
        <taxon>Pseudomonadati</taxon>
        <taxon>Pseudomonadota</taxon>
        <taxon>Betaproteobacteria</taxon>
        <taxon>Burkholderiales</taxon>
        <taxon>Alcaligenaceae</taxon>
        <taxon>Bordetella</taxon>
    </lineage>
</organism>
<evidence type="ECO:0000313" key="3">
    <source>
        <dbReference type="Proteomes" id="UP000092950"/>
    </source>
</evidence>
<feature type="region of interest" description="Disordered" evidence="1">
    <location>
        <begin position="1"/>
        <end position="23"/>
    </location>
</feature>
<gene>
    <name evidence="2" type="ORF">BBN53_16235</name>
</gene>
<accession>A0ABN4RUR1</accession>
<protein>
    <submittedName>
        <fullName evidence="2">Uncharacterized protein</fullName>
    </submittedName>
</protein>
<evidence type="ECO:0000256" key="1">
    <source>
        <dbReference type="SAM" id="MobiDB-lite"/>
    </source>
</evidence>
<name>A0ABN4RUR1_9BORD</name>
<reference evidence="2 3" key="1">
    <citation type="submission" date="2016-07" db="EMBL/GenBank/DDBJ databases">
        <title>Complete genome sequences of Bordetella pseudohinzii.</title>
        <authorList>
            <person name="Spilker T."/>
            <person name="Darrah R."/>
            <person name="LiPuma J.J."/>
        </authorList>
    </citation>
    <scope>NUCLEOTIDE SEQUENCE [LARGE SCALE GENOMIC DNA]</scope>
    <source>
        <strain evidence="2 3">HI4681</strain>
    </source>
</reference>
<dbReference type="EMBL" id="CP016440">
    <property type="protein sequence ID" value="ANY17287.1"/>
    <property type="molecule type" value="Genomic_DNA"/>
</dbReference>
<keyword evidence="3" id="KW-1185">Reference proteome</keyword>
<proteinExistence type="predicted"/>
<dbReference type="Proteomes" id="UP000092950">
    <property type="component" value="Chromosome"/>
</dbReference>
<sequence>MAESLRRQLQAATAASAMTDNRTTSLAECRNAVNEAMAIQSREFSLGATAEEAVAAQAETENK</sequence>
<evidence type="ECO:0000313" key="2">
    <source>
        <dbReference type="EMBL" id="ANY17287.1"/>
    </source>
</evidence>
<feature type="compositionally biased region" description="Polar residues" evidence="1">
    <location>
        <begin position="10"/>
        <end position="23"/>
    </location>
</feature>